<comment type="PTM">
    <text evidence="8">Phosphorylated by TGF-beta type II receptor.</text>
</comment>
<evidence type="ECO:0000256" key="9">
    <source>
        <dbReference type="PROSITE-ProRule" id="PRU00221"/>
    </source>
</evidence>
<feature type="repeat" description="WD" evidence="9">
    <location>
        <begin position="552"/>
        <end position="593"/>
    </location>
</feature>
<accession>A0A6B0QVN4</accession>
<dbReference type="PROSITE" id="PS50294">
    <property type="entry name" value="WD_REPEATS_REGION"/>
    <property type="match status" value="3"/>
</dbReference>
<dbReference type="GO" id="GO:0016282">
    <property type="term" value="C:eukaryotic 43S preinitiation complex"/>
    <property type="evidence" value="ECO:0007669"/>
    <property type="project" value="UniProtKB-UniRule"/>
</dbReference>
<dbReference type="InterPro" id="IPR001680">
    <property type="entry name" value="WD40_rpt"/>
</dbReference>
<dbReference type="FunFam" id="3.10.20.230:FF:000011">
    <property type="entry name" value="Doublecortin domain containing 2B"/>
    <property type="match status" value="1"/>
</dbReference>
<sequence>MASGSPAAKRVVVYRNGDPFSPGRQLVVTQRRFPTLETFLCEVTLAVRAPVAVRALYTPYGHPVTDLADLQNGGLYVAAGFEHFHKLPYLPPAGKDPGGKSSRLAGLPVTRQLCDGALGRQLPAGSPCYIHVFRNGDLLSPPFSLKLSQAASEDWEAVLKLLKEKVKLQSGAVRKLCTLDGLPLSAREALVSGHYYVAVGEDEFKALPYLELLVPSRSLPRGCWPHQQVVGDPGCCGGRERRKPEPSQEMSQRVEGRRIQPDFTGHLEHQTSSTMTAYNHGSRSVFPPQAQGHRAQASRFSPNEARQIEHSAFYARPQRAIEPRSMLPTLSFPSGTKGVYRAPHPRKETAGAREVADDEDTQTEEPLDQKPILLQGHERSITQIKYNREGDLLFTVAKDPIVNVWYSVNGERLGTYMGHTGAVWCVDADWDTKHVLTGSADNSCRLWDCETGKQLALLKTNSAVRTCGFDFGGNIIMFSTDKQMGYQCFVSFFDLRDPSQIDSNEPYMRIPCNDSKITSAVWGPLGECIIAGHEGGELNQYSAKSGEVLVNVKEHSRQINDIQLSRDMTMFVTASKDNTAKLFDSTTLEHQKTFRTERPVNSAALSPNYDHVVLGGGQEAMDVTTTSTRIGKFEARFFHLAFEEEFGRVKGHFGPINSVAFHPDGKSYSSGGEDGYVRIHYFDPQYFEFEFEA</sequence>
<dbReference type="PANTHER" id="PTHR19877">
    <property type="entry name" value="EUKARYOTIC TRANSLATION INITIATION FACTOR 3 SUBUNIT I"/>
    <property type="match status" value="1"/>
</dbReference>
<name>A0A6B0QVN4_9CETA</name>
<keyword evidence="2 8" id="KW-0396">Initiation factor</keyword>
<comment type="subcellular location">
    <subcellularLocation>
        <location evidence="8">Cytoplasm</location>
    </subcellularLocation>
</comment>
<feature type="domain" description="Doublecortin" evidence="11">
    <location>
        <begin position="128"/>
        <end position="210"/>
    </location>
</feature>
<feature type="domain" description="Doublecortin" evidence="11">
    <location>
        <begin position="9"/>
        <end position="90"/>
    </location>
</feature>
<evidence type="ECO:0000256" key="5">
    <source>
        <dbReference type="ARBA" id="ARBA00022917"/>
    </source>
</evidence>
<evidence type="ECO:0000256" key="6">
    <source>
        <dbReference type="ARBA" id="ARBA00038394"/>
    </source>
</evidence>
<dbReference type="FunFam" id="3.10.20.230:FF:000004">
    <property type="entry name" value="Doublecortin domain containing 2"/>
    <property type="match status" value="1"/>
</dbReference>
<feature type="region of interest" description="Disordered" evidence="10">
    <location>
        <begin position="235"/>
        <end position="255"/>
    </location>
</feature>
<dbReference type="GO" id="GO:0071541">
    <property type="term" value="C:eukaryotic translation initiation factor 3 complex, eIF3m"/>
    <property type="evidence" value="ECO:0007669"/>
    <property type="project" value="TreeGrafter"/>
</dbReference>
<dbReference type="InterPro" id="IPR036322">
    <property type="entry name" value="WD40_repeat_dom_sf"/>
</dbReference>
<dbReference type="EMBL" id="VBQZ03000001">
    <property type="protein sequence ID" value="MXQ79403.1"/>
    <property type="molecule type" value="Genomic_DNA"/>
</dbReference>
<keyword evidence="13" id="KW-1185">Reference proteome</keyword>
<evidence type="ECO:0000256" key="3">
    <source>
        <dbReference type="ARBA" id="ARBA00022574"/>
    </source>
</evidence>
<dbReference type="PROSITE" id="PS50309">
    <property type="entry name" value="DC"/>
    <property type="match status" value="2"/>
</dbReference>
<feature type="compositionally biased region" description="Basic and acidic residues" evidence="10">
    <location>
        <begin position="238"/>
        <end position="255"/>
    </location>
</feature>
<feature type="repeat" description="WD" evidence="9">
    <location>
        <begin position="649"/>
        <end position="679"/>
    </location>
</feature>
<keyword evidence="3 9" id="KW-0853">WD repeat</keyword>
<dbReference type="PANTHER" id="PTHR19877:SF1">
    <property type="entry name" value="EUKARYOTIC TRANSLATION INITIATION FACTOR 3 SUBUNIT I"/>
    <property type="match status" value="1"/>
</dbReference>
<evidence type="ECO:0000256" key="8">
    <source>
        <dbReference type="HAMAP-Rule" id="MF_03008"/>
    </source>
</evidence>
<keyword evidence="1 8" id="KW-0963">Cytoplasm</keyword>
<keyword evidence="5 8" id="KW-0648">Protein biosynthesis</keyword>
<dbReference type="SMART" id="SM00537">
    <property type="entry name" value="DCX"/>
    <property type="match status" value="2"/>
</dbReference>
<dbReference type="Gene3D" id="2.130.10.10">
    <property type="entry name" value="YVTN repeat-like/Quinoprotein amine dehydrogenase"/>
    <property type="match status" value="1"/>
</dbReference>
<dbReference type="AlphaFoldDB" id="A0A6B0QVN4"/>
<dbReference type="GO" id="GO:0035556">
    <property type="term" value="P:intracellular signal transduction"/>
    <property type="evidence" value="ECO:0007669"/>
    <property type="project" value="InterPro"/>
</dbReference>
<feature type="region of interest" description="Disordered" evidence="10">
    <location>
        <begin position="328"/>
        <end position="370"/>
    </location>
</feature>
<evidence type="ECO:0000256" key="2">
    <source>
        <dbReference type="ARBA" id="ARBA00022540"/>
    </source>
</evidence>
<comment type="caution">
    <text evidence="12">The sequence shown here is derived from an EMBL/GenBank/DDBJ whole genome shotgun (WGS) entry which is preliminary data.</text>
</comment>
<dbReference type="FunFam" id="2.130.10.10:FF:000127">
    <property type="entry name" value="Eukaryotic translation initiation factor 3 subunit I"/>
    <property type="match status" value="1"/>
</dbReference>
<dbReference type="GO" id="GO:0001732">
    <property type="term" value="P:formation of cytoplasmic translation initiation complex"/>
    <property type="evidence" value="ECO:0007669"/>
    <property type="project" value="UniProtKB-UniRule"/>
</dbReference>
<evidence type="ECO:0000259" key="11">
    <source>
        <dbReference type="PROSITE" id="PS50309"/>
    </source>
</evidence>
<evidence type="ECO:0000256" key="4">
    <source>
        <dbReference type="ARBA" id="ARBA00022737"/>
    </source>
</evidence>
<feature type="region of interest" description="Disordered" evidence="10">
    <location>
        <begin position="281"/>
        <end position="305"/>
    </location>
</feature>
<comment type="function">
    <text evidence="7 8">Component of the eukaryotic translation initiation factor 3 (eIF-3) complex, which is required for several steps in the initiation of protein synthesis. The eIF-3 complex associates with the 40S ribosome and facilitates the recruitment of eIF-1, eIF-1A, eIF-2:GTP:methionyl-tRNAi and eIF-5 to form the 43S pre-initiation complex (43S PIC). The eIF-3 complex stimulates mRNA recruitment to the 43S PIC and scanning of the mRNA for AUG recognition. The eIF-3 complex is also required for disassembly and recycling of post-termination ribosomal complexes and subsequently prevents premature joining of the 40S and 60S ribosomal subunits prior to initiation. The eIF-3 complex specifically targets and initiates translation of a subset of mRNAs involved in cell proliferation, including cell cycling, differentiation and apoptosis, and uses different modes of RNA stem-loop binding to exert either translational activation or repression.</text>
</comment>
<dbReference type="PROSITE" id="PS50082">
    <property type="entry name" value="WD_REPEATS_2"/>
    <property type="match status" value="4"/>
</dbReference>
<dbReference type="HAMAP" id="MF_03008">
    <property type="entry name" value="eIF3i"/>
    <property type="match status" value="1"/>
</dbReference>
<dbReference type="InterPro" id="IPR003533">
    <property type="entry name" value="Doublecortin_dom"/>
</dbReference>
<keyword evidence="4" id="KW-0677">Repeat</keyword>
<dbReference type="InterPro" id="IPR036572">
    <property type="entry name" value="Doublecortin_dom_sf"/>
</dbReference>
<dbReference type="InterPro" id="IPR015943">
    <property type="entry name" value="WD40/YVTN_repeat-like_dom_sf"/>
</dbReference>
<organism evidence="12 13">
    <name type="scientific">Bos mutus</name>
    <name type="common">wild yak</name>
    <dbReference type="NCBI Taxonomy" id="72004"/>
    <lineage>
        <taxon>Eukaryota</taxon>
        <taxon>Metazoa</taxon>
        <taxon>Chordata</taxon>
        <taxon>Craniata</taxon>
        <taxon>Vertebrata</taxon>
        <taxon>Euteleostomi</taxon>
        <taxon>Mammalia</taxon>
        <taxon>Eutheria</taxon>
        <taxon>Laurasiatheria</taxon>
        <taxon>Artiodactyla</taxon>
        <taxon>Ruminantia</taxon>
        <taxon>Pecora</taxon>
        <taxon>Bovidae</taxon>
        <taxon>Bovinae</taxon>
        <taxon>Bos</taxon>
    </lineage>
</organism>
<feature type="compositionally biased region" description="Basic and acidic residues" evidence="10">
    <location>
        <begin position="345"/>
        <end position="355"/>
    </location>
</feature>
<dbReference type="SUPFAM" id="SSF50978">
    <property type="entry name" value="WD40 repeat-like"/>
    <property type="match status" value="1"/>
</dbReference>
<proteinExistence type="inferred from homology"/>
<comment type="similarity">
    <text evidence="6">Belongs to the WD repeat STRAP family.</text>
</comment>
<evidence type="ECO:0000313" key="12">
    <source>
        <dbReference type="EMBL" id="MXQ79403.1"/>
    </source>
</evidence>
<dbReference type="Pfam" id="PF24805">
    <property type="entry name" value="EIF3I"/>
    <property type="match status" value="1"/>
</dbReference>
<feature type="repeat" description="WD" evidence="9">
    <location>
        <begin position="374"/>
        <end position="415"/>
    </location>
</feature>
<feature type="compositionally biased region" description="Acidic residues" evidence="10">
    <location>
        <begin position="356"/>
        <end position="366"/>
    </location>
</feature>
<dbReference type="SUPFAM" id="SSF89837">
    <property type="entry name" value="Doublecortin (DC)"/>
    <property type="match status" value="2"/>
</dbReference>
<comment type="similarity">
    <text evidence="8">Belongs to the eIF-3 subunit I family.</text>
</comment>
<dbReference type="GO" id="GO:0033290">
    <property type="term" value="C:eukaryotic 48S preinitiation complex"/>
    <property type="evidence" value="ECO:0007669"/>
    <property type="project" value="UniProtKB-UniRule"/>
</dbReference>
<dbReference type="PROSITE" id="PS00678">
    <property type="entry name" value="WD_REPEATS_1"/>
    <property type="match status" value="1"/>
</dbReference>
<gene>
    <name evidence="8" type="primary">EIF3I</name>
    <name evidence="8" type="synonym">EIF3S2</name>
    <name evidence="12" type="ORF">E5288_WYG000191</name>
</gene>
<dbReference type="GO" id="GO:0003743">
    <property type="term" value="F:translation initiation factor activity"/>
    <property type="evidence" value="ECO:0007669"/>
    <property type="project" value="UniProtKB-UniRule"/>
</dbReference>
<comment type="subunit">
    <text evidence="8">Component of the eukaryotic translation initiation factor 3 (eIF-3) complex, which is composed of 13 subunits: EIF3A, EIF3B, EIF3C, EIF3D, EIF3E, EIF3F, EIF3G, EIF3H, EIF3I, EIF3J, EIF3K, EIF3L and EIF3M. The eIF-3 complex appears to include 3 stable modules: module A is composed of EIF3A, EIF3B, EIF3G and EIF3I; module B is composed of EIF3F, EIF3H, and EIF3M; and module C is composed of EIF3C, EIF3D, EIF3E, EIF3K and EIF3L. EIF3C of module C binds EIF3B of module A and EIF3H of module B, thereby linking the three modules. EIF3J is a labile subunit that binds to the eIF-3 complex via EIF3B. The eIF-3 complex interacts with RPS6KB1 under conditions of nutrient depletion. Mitogenic stimulation leads to binding and activation of a complex composed of MTOR and RPTOR, leading to phosphorylation and release of RPS6KB1 and binding of EIF4B to eIF-3.</text>
</comment>
<dbReference type="InterPro" id="IPR019775">
    <property type="entry name" value="WD40_repeat_CS"/>
</dbReference>
<dbReference type="GO" id="GO:0003723">
    <property type="term" value="F:RNA binding"/>
    <property type="evidence" value="ECO:0007669"/>
    <property type="project" value="TreeGrafter"/>
</dbReference>
<dbReference type="SMART" id="SM00320">
    <property type="entry name" value="WD40"/>
    <property type="match status" value="5"/>
</dbReference>
<keyword evidence="8" id="KW-0597">Phosphoprotein</keyword>
<dbReference type="Pfam" id="PF03607">
    <property type="entry name" value="DCX"/>
    <property type="match status" value="2"/>
</dbReference>
<dbReference type="Proteomes" id="UP000322234">
    <property type="component" value="Unassembled WGS sequence"/>
</dbReference>
<evidence type="ECO:0000313" key="13">
    <source>
        <dbReference type="Proteomes" id="UP000322234"/>
    </source>
</evidence>
<feature type="repeat" description="WD" evidence="9">
    <location>
        <begin position="416"/>
        <end position="457"/>
    </location>
</feature>
<protein>
    <recommendedName>
        <fullName evidence="8">Eukaryotic translation initiation factor 3 subunit I</fullName>
        <shortName evidence="8">eIF3i</shortName>
    </recommendedName>
    <alternativeName>
        <fullName evidence="8">Eukaryotic translation initiation factor 3 subunit 2</fullName>
    </alternativeName>
    <alternativeName>
        <fullName evidence="8">eIF-3-beta</fullName>
    </alternativeName>
    <alternativeName>
        <fullName evidence="8">eIF3 p36</fullName>
    </alternativeName>
</protein>
<dbReference type="Gene3D" id="3.10.20.230">
    <property type="entry name" value="Doublecortin domain"/>
    <property type="match status" value="2"/>
</dbReference>
<reference evidence="12" key="1">
    <citation type="submission" date="2019-10" db="EMBL/GenBank/DDBJ databases">
        <title>The sequence and de novo assembly of the wild yak genome.</title>
        <authorList>
            <person name="Liu Y."/>
        </authorList>
    </citation>
    <scope>NUCLEOTIDE SEQUENCE [LARGE SCALE GENOMIC DNA]</scope>
    <source>
        <strain evidence="12">WY2019</strain>
    </source>
</reference>
<evidence type="ECO:0000256" key="10">
    <source>
        <dbReference type="SAM" id="MobiDB-lite"/>
    </source>
</evidence>
<evidence type="ECO:0000256" key="1">
    <source>
        <dbReference type="ARBA" id="ARBA00022490"/>
    </source>
</evidence>
<dbReference type="InterPro" id="IPR027525">
    <property type="entry name" value="eIF3i"/>
</dbReference>
<evidence type="ECO:0000256" key="7">
    <source>
        <dbReference type="ARBA" id="ARBA00057041"/>
    </source>
</evidence>